<sequence>MSDLVVNEYTDLVWALNAKTGKGPITLSRSNSTTSTLVTEEDLTSNVNLMSPPDSLLQGKFGLQRLLAEFSGKTEKLQTKIFRLHAEVETAEAKCEAERKVSEHKRTI</sequence>
<comment type="caution">
    <text evidence="1">The sequence shown here is derived from an EMBL/GenBank/DDBJ whole genome shotgun (WGS) entry which is preliminary data.</text>
</comment>
<proteinExistence type="predicted"/>
<dbReference type="OrthoDB" id="2592022at2759"/>
<keyword evidence="2" id="KW-1185">Reference proteome</keyword>
<organism evidence="1 2">
    <name type="scientific">Collybia nuda</name>
    <dbReference type="NCBI Taxonomy" id="64659"/>
    <lineage>
        <taxon>Eukaryota</taxon>
        <taxon>Fungi</taxon>
        <taxon>Dikarya</taxon>
        <taxon>Basidiomycota</taxon>
        <taxon>Agaricomycotina</taxon>
        <taxon>Agaricomycetes</taxon>
        <taxon>Agaricomycetidae</taxon>
        <taxon>Agaricales</taxon>
        <taxon>Tricholomatineae</taxon>
        <taxon>Clitocybaceae</taxon>
        <taxon>Collybia</taxon>
    </lineage>
</organism>
<dbReference type="AlphaFoldDB" id="A0A9P6CCT7"/>
<dbReference type="Proteomes" id="UP000807353">
    <property type="component" value="Unassembled WGS sequence"/>
</dbReference>
<name>A0A9P6CCT7_9AGAR</name>
<evidence type="ECO:0000313" key="2">
    <source>
        <dbReference type="Proteomes" id="UP000807353"/>
    </source>
</evidence>
<protein>
    <submittedName>
        <fullName evidence="1">Uncharacterized protein</fullName>
    </submittedName>
</protein>
<dbReference type="EMBL" id="MU150429">
    <property type="protein sequence ID" value="KAF9456399.1"/>
    <property type="molecule type" value="Genomic_DNA"/>
</dbReference>
<reference evidence="1" key="1">
    <citation type="submission" date="2020-11" db="EMBL/GenBank/DDBJ databases">
        <authorList>
            <consortium name="DOE Joint Genome Institute"/>
            <person name="Ahrendt S."/>
            <person name="Riley R."/>
            <person name="Andreopoulos W."/>
            <person name="Labutti K."/>
            <person name="Pangilinan J."/>
            <person name="Ruiz-Duenas F.J."/>
            <person name="Barrasa J.M."/>
            <person name="Sanchez-Garcia M."/>
            <person name="Camarero S."/>
            <person name="Miyauchi S."/>
            <person name="Serrano A."/>
            <person name="Linde D."/>
            <person name="Babiker R."/>
            <person name="Drula E."/>
            <person name="Ayuso-Fernandez I."/>
            <person name="Pacheco R."/>
            <person name="Padilla G."/>
            <person name="Ferreira P."/>
            <person name="Barriuso J."/>
            <person name="Kellner H."/>
            <person name="Castanera R."/>
            <person name="Alfaro M."/>
            <person name="Ramirez L."/>
            <person name="Pisabarro A.G."/>
            <person name="Kuo A."/>
            <person name="Tritt A."/>
            <person name="Lipzen A."/>
            <person name="He G."/>
            <person name="Yan M."/>
            <person name="Ng V."/>
            <person name="Cullen D."/>
            <person name="Martin F."/>
            <person name="Rosso M.-N."/>
            <person name="Henrissat B."/>
            <person name="Hibbett D."/>
            <person name="Martinez A.T."/>
            <person name="Grigoriev I.V."/>
        </authorList>
    </citation>
    <scope>NUCLEOTIDE SEQUENCE</scope>
    <source>
        <strain evidence="1">CBS 247.69</strain>
    </source>
</reference>
<evidence type="ECO:0000313" key="1">
    <source>
        <dbReference type="EMBL" id="KAF9456399.1"/>
    </source>
</evidence>
<accession>A0A9P6CCT7</accession>
<gene>
    <name evidence="1" type="ORF">BDZ94DRAFT_397265</name>
</gene>